<dbReference type="EMBL" id="RBVX01000018">
    <property type="protein sequence ID" value="RSL32048.1"/>
    <property type="molecule type" value="Genomic_DNA"/>
</dbReference>
<keyword evidence="11" id="KW-1185">Reference proteome</keyword>
<feature type="domain" description="YetF C-terminal" evidence="8">
    <location>
        <begin position="83"/>
        <end position="217"/>
    </location>
</feature>
<evidence type="ECO:0000313" key="11">
    <source>
        <dbReference type="Proteomes" id="UP000275076"/>
    </source>
</evidence>
<dbReference type="Proteomes" id="UP000275076">
    <property type="component" value="Unassembled WGS sequence"/>
</dbReference>
<feature type="transmembrane region" description="Helical" evidence="7">
    <location>
        <begin position="6"/>
        <end position="27"/>
    </location>
</feature>
<evidence type="ECO:0000256" key="3">
    <source>
        <dbReference type="ARBA" id="ARBA00022475"/>
    </source>
</evidence>
<evidence type="ECO:0000256" key="4">
    <source>
        <dbReference type="ARBA" id="ARBA00022692"/>
    </source>
</evidence>
<keyword evidence="5 7" id="KW-1133">Transmembrane helix</keyword>
<accession>A0A428N143</accession>
<evidence type="ECO:0000256" key="2">
    <source>
        <dbReference type="ARBA" id="ARBA00006448"/>
    </source>
</evidence>
<keyword evidence="4 7" id="KW-0812">Transmembrane</keyword>
<dbReference type="InterPro" id="IPR023090">
    <property type="entry name" value="UPF0702_alpha/beta_dom_sf"/>
</dbReference>
<dbReference type="InterPro" id="IPR048454">
    <property type="entry name" value="YetF_N"/>
</dbReference>
<dbReference type="OrthoDB" id="1076133at2"/>
<evidence type="ECO:0000256" key="1">
    <source>
        <dbReference type="ARBA" id="ARBA00004651"/>
    </source>
</evidence>
<dbReference type="Pfam" id="PF20730">
    <property type="entry name" value="YetF_N"/>
    <property type="match status" value="1"/>
</dbReference>
<dbReference type="Pfam" id="PF04239">
    <property type="entry name" value="DUF421"/>
    <property type="match status" value="1"/>
</dbReference>
<evidence type="ECO:0000259" key="9">
    <source>
        <dbReference type="Pfam" id="PF20730"/>
    </source>
</evidence>
<dbReference type="GO" id="GO:0005886">
    <property type="term" value="C:plasma membrane"/>
    <property type="evidence" value="ECO:0007669"/>
    <property type="project" value="UniProtKB-SubCell"/>
</dbReference>
<comment type="caution">
    <text evidence="10">The sequence shown here is derived from an EMBL/GenBank/DDBJ whole genome shotgun (WGS) entry which is preliminary data.</text>
</comment>
<protein>
    <submittedName>
        <fullName evidence="10">DUF421 domain-containing protein</fullName>
    </submittedName>
</protein>
<name>A0A428N143_9BACI</name>
<organism evidence="10 11">
    <name type="scientific">Salibacterium salarium</name>
    <dbReference type="NCBI Taxonomy" id="284579"/>
    <lineage>
        <taxon>Bacteria</taxon>
        <taxon>Bacillati</taxon>
        <taxon>Bacillota</taxon>
        <taxon>Bacilli</taxon>
        <taxon>Bacillales</taxon>
        <taxon>Bacillaceae</taxon>
    </lineage>
</organism>
<evidence type="ECO:0000259" key="8">
    <source>
        <dbReference type="Pfam" id="PF04239"/>
    </source>
</evidence>
<dbReference type="PANTHER" id="PTHR34582">
    <property type="entry name" value="UPF0702 TRANSMEMBRANE PROTEIN YCAP"/>
    <property type="match status" value="1"/>
</dbReference>
<dbReference type="RefSeq" id="WP_125557497.1">
    <property type="nucleotide sequence ID" value="NZ_RBVX01000018.1"/>
</dbReference>
<comment type="subcellular location">
    <subcellularLocation>
        <location evidence="1">Cell membrane</location>
        <topology evidence="1">Multi-pass membrane protein</topology>
    </subcellularLocation>
</comment>
<evidence type="ECO:0000256" key="7">
    <source>
        <dbReference type="SAM" id="Phobius"/>
    </source>
</evidence>
<dbReference type="AlphaFoldDB" id="A0A428N143"/>
<evidence type="ECO:0000256" key="5">
    <source>
        <dbReference type="ARBA" id="ARBA00022989"/>
    </source>
</evidence>
<feature type="transmembrane region" description="Helical" evidence="7">
    <location>
        <begin position="60"/>
        <end position="80"/>
    </location>
</feature>
<dbReference type="InterPro" id="IPR007353">
    <property type="entry name" value="DUF421"/>
</dbReference>
<sequence length="228" mass="25937">MQGNFFQLTVELTIGFLALLVITKILGKTQINQLTPFDFISSIVMGELVGNAIFDEEITLVYILYAVSLWAVLISGIEFMTQKKKRTRSMLEGQPSIIIREGILDYNALKKNRLDLNQLQHMLRDKDVFSMRDVHYAILEANGSVNVLKTPQASAALKSDVTDELPPPPVLPLAVILDGEWVEDNMKEFNISKNKILRHLHSKNIPDIDRVLYAEWNGEFPLHINTYK</sequence>
<reference evidence="10 11" key="1">
    <citation type="submission" date="2018-10" db="EMBL/GenBank/DDBJ databases">
        <title>Draft genome sequence of Bacillus salarius IM0101, isolated from a hypersaline soil in Inner Mongolia, China.</title>
        <authorList>
            <person name="Yamprayoonswat W."/>
            <person name="Boonvisut S."/>
            <person name="Jumpathong W."/>
            <person name="Sittihan S."/>
            <person name="Ruangsuj P."/>
            <person name="Wanthongcharoen S."/>
            <person name="Thongpramul N."/>
            <person name="Pimmason S."/>
            <person name="Yu B."/>
            <person name="Yasawong M."/>
        </authorList>
    </citation>
    <scope>NUCLEOTIDE SEQUENCE [LARGE SCALE GENOMIC DNA]</scope>
    <source>
        <strain evidence="10 11">IM0101</strain>
    </source>
</reference>
<evidence type="ECO:0000313" key="10">
    <source>
        <dbReference type="EMBL" id="RSL32048.1"/>
    </source>
</evidence>
<gene>
    <name evidence="10" type="ORF">D7Z54_17785</name>
</gene>
<feature type="domain" description="YetF-like N-terminal transmembrane" evidence="9">
    <location>
        <begin position="6"/>
        <end position="79"/>
    </location>
</feature>
<keyword evidence="3" id="KW-1003">Cell membrane</keyword>
<evidence type="ECO:0000256" key="6">
    <source>
        <dbReference type="ARBA" id="ARBA00023136"/>
    </source>
</evidence>
<keyword evidence="6 7" id="KW-0472">Membrane</keyword>
<dbReference type="Gene3D" id="3.30.240.20">
    <property type="entry name" value="bsu07140 like domains"/>
    <property type="match status" value="2"/>
</dbReference>
<proteinExistence type="inferred from homology"/>
<comment type="similarity">
    <text evidence="2">Belongs to the UPF0702 family.</text>
</comment>
<dbReference type="PANTHER" id="PTHR34582:SF5">
    <property type="entry name" value="UPF0702 TRANSMEMBRANE PROTEIN YETF"/>
    <property type="match status" value="1"/>
</dbReference>